<evidence type="ECO:0000256" key="1">
    <source>
        <dbReference type="SAM" id="Phobius"/>
    </source>
</evidence>
<evidence type="ECO:0000313" key="4">
    <source>
        <dbReference type="Proteomes" id="UP000254150"/>
    </source>
</evidence>
<feature type="transmembrane region" description="Helical" evidence="1">
    <location>
        <begin position="6"/>
        <end position="25"/>
    </location>
</feature>
<dbReference type="AlphaFoldDB" id="A0A380P145"/>
<protein>
    <submittedName>
        <fullName evidence="3">Predicted membrane protein</fullName>
    </submittedName>
</protein>
<feature type="domain" description="DUF5808" evidence="2">
    <location>
        <begin position="326"/>
        <end position="347"/>
    </location>
</feature>
<feature type="transmembrane region" description="Helical" evidence="1">
    <location>
        <begin position="267"/>
        <end position="289"/>
    </location>
</feature>
<keyword evidence="1" id="KW-0812">Transmembrane</keyword>
<gene>
    <name evidence="3" type="ORF">NCTC7807_03156</name>
</gene>
<name>A0A380P145_STRGR</name>
<proteinExistence type="predicted"/>
<accession>A0A380P145</accession>
<dbReference type="InterPro" id="IPR043831">
    <property type="entry name" value="DUF5808"/>
</dbReference>
<feature type="transmembrane region" description="Helical" evidence="1">
    <location>
        <begin position="84"/>
        <end position="102"/>
    </location>
</feature>
<keyword evidence="1" id="KW-1133">Transmembrane helix</keyword>
<dbReference type="Pfam" id="PF19124">
    <property type="entry name" value="DUF5808"/>
    <property type="match status" value="1"/>
</dbReference>
<reference evidence="3 4" key="1">
    <citation type="submission" date="2018-06" db="EMBL/GenBank/DDBJ databases">
        <authorList>
            <consortium name="Pathogen Informatics"/>
            <person name="Doyle S."/>
        </authorList>
    </citation>
    <scope>NUCLEOTIDE SEQUENCE [LARGE SCALE GENOMIC DNA]</scope>
    <source>
        <strain evidence="3 4">NCTC7807</strain>
    </source>
</reference>
<feature type="transmembrane region" description="Helical" evidence="1">
    <location>
        <begin position="140"/>
        <end position="161"/>
    </location>
</feature>
<evidence type="ECO:0000259" key="2">
    <source>
        <dbReference type="Pfam" id="PF19124"/>
    </source>
</evidence>
<feature type="transmembrane region" description="Helical" evidence="1">
    <location>
        <begin position="187"/>
        <end position="212"/>
    </location>
</feature>
<feature type="transmembrane region" description="Helical" evidence="1">
    <location>
        <begin position="60"/>
        <end position="78"/>
    </location>
</feature>
<evidence type="ECO:0000313" key="3">
    <source>
        <dbReference type="EMBL" id="SUP57406.1"/>
    </source>
</evidence>
<feature type="transmembrane region" description="Helical" evidence="1">
    <location>
        <begin position="241"/>
        <end position="261"/>
    </location>
</feature>
<sequence>MNPVLVSLLVNSAVLLLLGAVFYAAPSPQLSPRSVPFGVRVPPGRADAPEVHQERRRYRALLLPAIAVLTAVSLGLGALTDSALVGSVAALALCGVAAVLWFRAHQALTRAKEEGDWYRELRQGAAMDTSLRTDPVRMPWLWVVPSLLVFAVSATAGAFAYPELPDTLLLPERSPSGTVHREFATTFWSAFSLVLVQLAVTLTMVGTVAAVLRARADVDASRPRASAAEYRRRLSLIARSLLGVGALINVMLLGLSAMMWTGSRSGALLAVVVGVPTVLALAGAAYPFLPMARGAATAGGEEDTGLVTRDDDRFWRGAGTVYLNADDPAVLVPKRVGMGWTVNLANRRFLAVCAVLLVLGAAAGVVLALG</sequence>
<dbReference type="Proteomes" id="UP000254150">
    <property type="component" value="Unassembled WGS sequence"/>
</dbReference>
<feature type="transmembrane region" description="Helical" evidence="1">
    <location>
        <begin position="349"/>
        <end position="369"/>
    </location>
</feature>
<organism evidence="3 4">
    <name type="scientific">Streptomyces griseus</name>
    <dbReference type="NCBI Taxonomy" id="1911"/>
    <lineage>
        <taxon>Bacteria</taxon>
        <taxon>Bacillati</taxon>
        <taxon>Actinomycetota</taxon>
        <taxon>Actinomycetes</taxon>
        <taxon>Kitasatosporales</taxon>
        <taxon>Streptomycetaceae</taxon>
        <taxon>Streptomyces</taxon>
    </lineage>
</organism>
<dbReference type="EMBL" id="UHID01000006">
    <property type="protein sequence ID" value="SUP57406.1"/>
    <property type="molecule type" value="Genomic_DNA"/>
</dbReference>
<keyword evidence="1" id="KW-0472">Membrane</keyword>